<comment type="caution">
    <text evidence="1">The sequence shown here is derived from an EMBL/GenBank/DDBJ whole genome shotgun (WGS) entry which is preliminary data.</text>
</comment>
<proteinExistence type="predicted"/>
<reference evidence="1 2" key="1">
    <citation type="journal article" date="2018" name="PLoS Genet.">
        <title>Population sequencing reveals clonal diversity and ancestral inbreeding in the grapevine cultivar Chardonnay.</title>
        <authorList>
            <person name="Roach M.J."/>
            <person name="Johnson D.L."/>
            <person name="Bohlmann J."/>
            <person name="van Vuuren H.J."/>
            <person name="Jones S.J."/>
            <person name="Pretorius I.S."/>
            <person name="Schmidt S.A."/>
            <person name="Borneman A.R."/>
        </authorList>
    </citation>
    <scope>NUCLEOTIDE SEQUENCE [LARGE SCALE GENOMIC DNA]</scope>
    <source>
        <strain evidence="2">cv. Chardonnay</strain>
        <tissue evidence="1">Leaf</tissue>
    </source>
</reference>
<evidence type="ECO:0000313" key="1">
    <source>
        <dbReference type="EMBL" id="RVW13533.1"/>
    </source>
</evidence>
<gene>
    <name evidence="1" type="ORF">CK203_101443</name>
</gene>
<sequence length="111" mass="12619">MGWVHGPLALRVDEPLVPMKSSTQIEKASYEHWERSNHLSLMFVKSNIGKSIYGSIPECAKVKEYLKAIEQQFETSGKVVANSLMTKMCSMKFNDTKGVRDHIMEKRDIAT</sequence>
<evidence type="ECO:0008006" key="3">
    <source>
        <dbReference type="Google" id="ProtNLM"/>
    </source>
</evidence>
<dbReference type="EMBL" id="QGNW01002650">
    <property type="protein sequence ID" value="RVW13533.1"/>
    <property type="molecule type" value="Genomic_DNA"/>
</dbReference>
<accession>A0A438BRE7</accession>
<evidence type="ECO:0000313" key="2">
    <source>
        <dbReference type="Proteomes" id="UP000288805"/>
    </source>
</evidence>
<organism evidence="1 2">
    <name type="scientific">Vitis vinifera</name>
    <name type="common">Grape</name>
    <dbReference type="NCBI Taxonomy" id="29760"/>
    <lineage>
        <taxon>Eukaryota</taxon>
        <taxon>Viridiplantae</taxon>
        <taxon>Streptophyta</taxon>
        <taxon>Embryophyta</taxon>
        <taxon>Tracheophyta</taxon>
        <taxon>Spermatophyta</taxon>
        <taxon>Magnoliopsida</taxon>
        <taxon>eudicotyledons</taxon>
        <taxon>Gunneridae</taxon>
        <taxon>Pentapetalae</taxon>
        <taxon>rosids</taxon>
        <taxon>Vitales</taxon>
        <taxon>Vitaceae</taxon>
        <taxon>Viteae</taxon>
        <taxon>Vitis</taxon>
    </lineage>
</organism>
<dbReference type="Proteomes" id="UP000288805">
    <property type="component" value="Unassembled WGS sequence"/>
</dbReference>
<protein>
    <recommendedName>
        <fullName evidence="3">UBN2_2 domain-containing protein</fullName>
    </recommendedName>
</protein>
<dbReference type="AlphaFoldDB" id="A0A438BRE7"/>
<name>A0A438BRE7_VITVI</name>